<sequence>MVKSKKSKDYISLQEATKCCQHSQEYLSLRARQKKLKSVKLGRNWFTKKEWLEDYLKKTQEYNEKQKIRKQIEPPENLPVENSNQPFALDQFVAQEETKVPVRVSLPRFHIDFDFLAENKLFNSLVLVVVFILTAAWTVFVVKDVQKNEEISEIVADWRLPIEEVYMSLGQKVIEISEAFDFAVKENFIDMKNFYSSLSNYAYGPLGGVGEILAREAQNLRLALQIVSDYSQIQKTTQTLSFYTLIIGEAGDAVAGQIGKLITGTFSFVIKNTIATYQALANVSSSELLKNLFETFSEYGKWLNTSIKNQLTLFLSKPR</sequence>
<accession>A0A2G9YX75</accession>
<keyword evidence="1" id="KW-1133">Transmembrane helix</keyword>
<name>A0A2G9YX75_9BACT</name>
<evidence type="ECO:0000313" key="3">
    <source>
        <dbReference type="Proteomes" id="UP000230273"/>
    </source>
</evidence>
<dbReference type="Proteomes" id="UP000230273">
    <property type="component" value="Unassembled WGS sequence"/>
</dbReference>
<protein>
    <recommendedName>
        <fullName evidence="4">Helix-turn-helix domain-containing protein</fullName>
    </recommendedName>
</protein>
<feature type="transmembrane region" description="Helical" evidence="1">
    <location>
        <begin position="121"/>
        <end position="142"/>
    </location>
</feature>
<evidence type="ECO:0000313" key="2">
    <source>
        <dbReference type="EMBL" id="PIP23854.1"/>
    </source>
</evidence>
<gene>
    <name evidence="2" type="ORF">COX36_00945</name>
</gene>
<dbReference type="AlphaFoldDB" id="A0A2G9YX75"/>
<comment type="caution">
    <text evidence="2">The sequence shown here is derived from an EMBL/GenBank/DDBJ whole genome shotgun (WGS) entry which is preliminary data.</text>
</comment>
<dbReference type="EMBL" id="PCRP01000015">
    <property type="protein sequence ID" value="PIP23854.1"/>
    <property type="molecule type" value="Genomic_DNA"/>
</dbReference>
<organism evidence="2 3">
    <name type="scientific">Candidatus Nealsonbacteria bacterium CG23_combo_of_CG06-09_8_20_14_all_38_19</name>
    <dbReference type="NCBI Taxonomy" id="1974721"/>
    <lineage>
        <taxon>Bacteria</taxon>
        <taxon>Candidatus Nealsoniibacteriota</taxon>
    </lineage>
</organism>
<evidence type="ECO:0008006" key="4">
    <source>
        <dbReference type="Google" id="ProtNLM"/>
    </source>
</evidence>
<reference evidence="2 3" key="1">
    <citation type="submission" date="2017-09" db="EMBL/GenBank/DDBJ databases">
        <title>Depth-based differentiation of microbial function through sediment-hosted aquifers and enrichment of novel symbionts in the deep terrestrial subsurface.</title>
        <authorList>
            <person name="Probst A.J."/>
            <person name="Ladd B."/>
            <person name="Jarett J.K."/>
            <person name="Geller-Mcgrath D.E."/>
            <person name="Sieber C.M."/>
            <person name="Emerson J.B."/>
            <person name="Anantharaman K."/>
            <person name="Thomas B.C."/>
            <person name="Malmstrom R."/>
            <person name="Stieglmeier M."/>
            <person name="Klingl A."/>
            <person name="Woyke T."/>
            <person name="Ryan C.M."/>
            <person name="Banfield J.F."/>
        </authorList>
    </citation>
    <scope>NUCLEOTIDE SEQUENCE [LARGE SCALE GENOMIC DNA]</scope>
    <source>
        <strain evidence="2">CG23_combo_of_CG06-09_8_20_14_all_38_19</strain>
    </source>
</reference>
<keyword evidence="1" id="KW-0472">Membrane</keyword>
<evidence type="ECO:0000256" key="1">
    <source>
        <dbReference type="SAM" id="Phobius"/>
    </source>
</evidence>
<proteinExistence type="predicted"/>
<keyword evidence="1" id="KW-0812">Transmembrane</keyword>